<dbReference type="AlphaFoldDB" id="T2S7X0"/>
<evidence type="ECO:0000313" key="2">
    <source>
        <dbReference type="Proteomes" id="UP000015816"/>
    </source>
</evidence>
<evidence type="ECO:0000313" key="1">
    <source>
        <dbReference type="EMBL" id="EQD88395.1"/>
    </source>
</evidence>
<accession>T2S7X0</accession>
<organism evidence="1 2">
    <name type="scientific">Helicobacter pylori SouthAfrica50</name>
    <dbReference type="NCBI Taxonomy" id="1352357"/>
    <lineage>
        <taxon>Bacteria</taxon>
        <taxon>Pseudomonadati</taxon>
        <taxon>Campylobacterota</taxon>
        <taxon>Epsilonproteobacteria</taxon>
        <taxon>Campylobacterales</taxon>
        <taxon>Helicobacteraceae</taxon>
        <taxon>Helicobacter</taxon>
    </lineage>
</organism>
<sequence length="57" mass="6520">MFLWFFLPKIDDKSLLIFFSLLKPKGVLKTISEIIQSENGPPLSPYNPITRDRVGTP</sequence>
<dbReference type="EMBL" id="AVNI01000002">
    <property type="protein sequence ID" value="EQD88395.1"/>
    <property type="molecule type" value="Genomic_DNA"/>
</dbReference>
<dbReference type="Proteomes" id="UP000015816">
    <property type="component" value="Unassembled WGS sequence"/>
</dbReference>
<reference evidence="1 2" key="1">
    <citation type="journal article" date="2013" name="Genome Announc.">
        <title>Genome Sequences of Three hpAfrica2 Strains of Helicobacter pylori.</title>
        <authorList>
            <person name="Duncan S.S."/>
            <person name="Bertoli M.T."/>
            <person name="Kersulyte D."/>
            <person name="Valk P.L."/>
            <person name="Tamma S."/>
            <person name="Segal I."/>
            <person name="McClain M.S."/>
            <person name="Cover T.L."/>
            <person name="Berg D.E."/>
        </authorList>
    </citation>
    <scope>NUCLEOTIDE SEQUENCE [LARGE SCALE GENOMIC DNA]</scope>
    <source>
        <strain evidence="1 2">SouthAfrica50</strain>
    </source>
</reference>
<gene>
    <name evidence="1" type="ORF">HPSA50_0705</name>
</gene>
<proteinExistence type="predicted"/>
<name>T2S7X0_HELPX</name>
<dbReference type="PATRIC" id="fig|1352357.3.peg.684"/>
<comment type="caution">
    <text evidence="1">The sequence shown here is derived from an EMBL/GenBank/DDBJ whole genome shotgun (WGS) entry which is preliminary data.</text>
</comment>
<protein>
    <submittedName>
        <fullName evidence="1">Uncharacterized protein</fullName>
    </submittedName>
</protein>